<dbReference type="Proteomes" id="UP001079430">
    <property type="component" value="Unassembled WGS sequence"/>
</dbReference>
<evidence type="ECO:0000313" key="1">
    <source>
        <dbReference type="EMBL" id="MCZ4091598.1"/>
    </source>
</evidence>
<dbReference type="RefSeq" id="WP_269281672.1">
    <property type="nucleotide sequence ID" value="NZ_JAPVOI010000004.1"/>
</dbReference>
<comment type="caution">
    <text evidence="1">The sequence shown here is derived from an EMBL/GenBank/DDBJ whole genome shotgun (WGS) entry which is preliminary data.</text>
</comment>
<dbReference type="EMBL" id="JAPVOI010000004">
    <property type="protein sequence ID" value="MCZ4091598.1"/>
    <property type="molecule type" value="Genomic_DNA"/>
</dbReference>
<keyword evidence="2" id="KW-1185">Reference proteome</keyword>
<gene>
    <name evidence="1" type="ORF">O3W52_16445</name>
</gene>
<protein>
    <submittedName>
        <fullName evidence="1">Uncharacterized protein</fullName>
    </submittedName>
</protein>
<proteinExistence type="predicted"/>
<name>A0ABT4KHZ4_9HYPH</name>
<accession>A0ABT4KHZ4</accession>
<sequence length="49" mass="5235">MNDGNQAPAPIEIEAKAVKSLERTFKIWQVATGKSIARAGPVELIEAGQ</sequence>
<organism evidence="1 2">
    <name type="scientific">Sinorhizobium psoraleae</name>
    <dbReference type="NCBI Taxonomy" id="520838"/>
    <lineage>
        <taxon>Bacteria</taxon>
        <taxon>Pseudomonadati</taxon>
        <taxon>Pseudomonadota</taxon>
        <taxon>Alphaproteobacteria</taxon>
        <taxon>Hyphomicrobiales</taxon>
        <taxon>Rhizobiaceae</taxon>
        <taxon>Sinorhizobium/Ensifer group</taxon>
        <taxon>Sinorhizobium</taxon>
    </lineage>
</organism>
<reference evidence="1" key="1">
    <citation type="submission" date="2022-10" db="EMBL/GenBank/DDBJ databases">
        <title>Whole genome sequencing of three plant growth promoting bacteria isolated from Vachellia tortilis subsp. raddiana in Morocco.</title>
        <authorList>
            <person name="Hnini M."/>
            <person name="Zouagui R."/>
            <person name="Zouagui H."/>
            <person name="Chemao Elfihri M.-W."/>
            <person name="Ibrahimi A."/>
            <person name="Sbabou L."/>
            <person name="Aurag J."/>
        </authorList>
    </citation>
    <scope>NUCLEOTIDE SEQUENCE</scope>
    <source>
        <strain evidence="1">LMR678</strain>
    </source>
</reference>
<evidence type="ECO:0000313" key="2">
    <source>
        <dbReference type="Proteomes" id="UP001079430"/>
    </source>
</evidence>